<evidence type="ECO:0000256" key="1">
    <source>
        <dbReference type="SAM" id="Phobius"/>
    </source>
</evidence>
<dbReference type="PANTHER" id="PTHR40042">
    <property type="entry name" value="HYPOTHETICAL MEMBRANE SPANNING PROTEIN"/>
    <property type="match status" value="1"/>
</dbReference>
<reference evidence="2 3" key="1">
    <citation type="submission" date="2019-01" db="EMBL/GenBank/DDBJ databases">
        <title>Chengkuizengella sp. nov., isolated from deep-sea sediment of East Pacific Ocean.</title>
        <authorList>
            <person name="Yang J."/>
            <person name="Lai Q."/>
            <person name="Shao Z."/>
        </authorList>
    </citation>
    <scope>NUCLEOTIDE SEQUENCE [LARGE SCALE GENOMIC DNA]</scope>
    <source>
        <strain evidence="2 3">YPA3-1-1</strain>
    </source>
</reference>
<feature type="transmembrane region" description="Helical" evidence="1">
    <location>
        <begin position="86"/>
        <end position="113"/>
    </location>
</feature>
<feature type="transmembrane region" description="Helical" evidence="1">
    <location>
        <begin position="125"/>
        <end position="142"/>
    </location>
</feature>
<dbReference type="Pfam" id="PF07187">
    <property type="entry name" value="DUF1405"/>
    <property type="match status" value="1"/>
</dbReference>
<protein>
    <submittedName>
        <fullName evidence="2">DUF1405 domain-containing protein</fullName>
    </submittedName>
</protein>
<feature type="transmembrane region" description="Helical" evidence="1">
    <location>
        <begin position="149"/>
        <end position="166"/>
    </location>
</feature>
<proteinExistence type="predicted"/>
<dbReference type="PANTHER" id="PTHR40042:SF1">
    <property type="entry name" value="DUF1405 DOMAIN-CONTAINING PROTEIN"/>
    <property type="match status" value="1"/>
</dbReference>
<dbReference type="AlphaFoldDB" id="A0A6N9Q786"/>
<evidence type="ECO:0000313" key="2">
    <source>
        <dbReference type="EMBL" id="NBI30494.1"/>
    </source>
</evidence>
<gene>
    <name evidence="2" type="ORF">ERL59_16215</name>
</gene>
<evidence type="ECO:0000313" key="3">
    <source>
        <dbReference type="Proteomes" id="UP000448943"/>
    </source>
</evidence>
<keyword evidence="1" id="KW-1133">Transmembrane helix</keyword>
<dbReference type="EMBL" id="SIJB01000032">
    <property type="protein sequence ID" value="NBI30494.1"/>
    <property type="molecule type" value="Genomic_DNA"/>
</dbReference>
<dbReference type="OrthoDB" id="152213at2"/>
<feature type="transmembrane region" description="Helical" evidence="1">
    <location>
        <begin position="17"/>
        <end position="36"/>
    </location>
</feature>
<accession>A0A6N9Q786</accession>
<organism evidence="2 3">
    <name type="scientific">Chengkuizengella marina</name>
    <dbReference type="NCBI Taxonomy" id="2507566"/>
    <lineage>
        <taxon>Bacteria</taxon>
        <taxon>Bacillati</taxon>
        <taxon>Bacillota</taxon>
        <taxon>Bacilli</taxon>
        <taxon>Bacillales</taxon>
        <taxon>Paenibacillaceae</taxon>
        <taxon>Chengkuizengella</taxon>
    </lineage>
</organism>
<feature type="transmembrane region" description="Helical" evidence="1">
    <location>
        <begin position="48"/>
        <end position="74"/>
    </location>
</feature>
<comment type="caution">
    <text evidence="2">The sequence shown here is derived from an EMBL/GenBank/DDBJ whole genome shotgun (WGS) entry which is preliminary data.</text>
</comment>
<dbReference type="Proteomes" id="UP000448943">
    <property type="component" value="Unassembled WGS sequence"/>
</dbReference>
<sequence length="213" mass="25180">MSFSFFWSRTFLLNRHLLWLLFFTNFLGTIYGYYWYKNQLIYTMNEYSNWFLFVVPDSPTASLFFTISILYLLVDEYRDDSKKNGFLRGIIEVFGLITSVKYGIWAVVMIFAAAAQGDAMVWQDWMLTVSHLGMAIEAMLFVRFFGFKLIHIIPVGIWTLFNDVVDYKYDVFPWLPAELRDDLLEIQIFTILLSILSIFAAYIGLKYRVNNRE</sequence>
<keyword evidence="1" id="KW-0812">Transmembrane</keyword>
<dbReference type="InterPro" id="IPR009845">
    <property type="entry name" value="DUF1405"/>
</dbReference>
<name>A0A6N9Q786_9BACL</name>
<feature type="transmembrane region" description="Helical" evidence="1">
    <location>
        <begin position="186"/>
        <end position="205"/>
    </location>
</feature>
<keyword evidence="3" id="KW-1185">Reference proteome</keyword>
<keyword evidence="1" id="KW-0472">Membrane</keyword>